<reference evidence="2 3" key="1">
    <citation type="submission" date="2023-06" db="EMBL/GenBank/DDBJ databases">
        <authorList>
            <person name="Oyuntsetseg B."/>
            <person name="Kim S.B."/>
        </authorList>
    </citation>
    <scope>NUCLEOTIDE SEQUENCE [LARGE SCALE GENOMIC DNA]</scope>
    <source>
        <strain evidence="2 3">4-36</strain>
    </source>
</reference>
<dbReference type="PANTHER" id="PTHR33495">
    <property type="entry name" value="ANTI-SIGMA FACTOR ANTAGONIST TM_1081-RELATED-RELATED"/>
    <property type="match status" value="1"/>
</dbReference>
<protein>
    <submittedName>
        <fullName evidence="2">STAS domain-containing protein</fullName>
    </submittedName>
</protein>
<organism evidence="2 3">
    <name type="scientific">Amycolatopsis mongoliensis</name>
    <dbReference type="NCBI Taxonomy" id="715475"/>
    <lineage>
        <taxon>Bacteria</taxon>
        <taxon>Bacillati</taxon>
        <taxon>Actinomycetota</taxon>
        <taxon>Actinomycetes</taxon>
        <taxon>Pseudonocardiales</taxon>
        <taxon>Pseudonocardiaceae</taxon>
        <taxon>Amycolatopsis</taxon>
    </lineage>
</organism>
<name>A0A9Y2K0A7_9PSEU</name>
<keyword evidence="3" id="KW-1185">Reference proteome</keyword>
<dbReference type="PROSITE" id="PS50801">
    <property type="entry name" value="STAS"/>
    <property type="match status" value="1"/>
</dbReference>
<dbReference type="CDD" id="cd07043">
    <property type="entry name" value="STAS_anti-anti-sigma_factors"/>
    <property type="match status" value="1"/>
</dbReference>
<dbReference type="RefSeq" id="WP_286002811.1">
    <property type="nucleotide sequence ID" value="NZ_CP127295.1"/>
</dbReference>
<evidence type="ECO:0000313" key="2">
    <source>
        <dbReference type="EMBL" id="WIY06552.1"/>
    </source>
</evidence>
<evidence type="ECO:0000259" key="1">
    <source>
        <dbReference type="PROSITE" id="PS50801"/>
    </source>
</evidence>
<dbReference type="EMBL" id="CP127295">
    <property type="protein sequence ID" value="WIY06552.1"/>
    <property type="molecule type" value="Genomic_DNA"/>
</dbReference>
<dbReference type="KEGG" id="amog:QRX60_22880"/>
<dbReference type="Pfam" id="PF01740">
    <property type="entry name" value="STAS"/>
    <property type="match status" value="1"/>
</dbReference>
<dbReference type="InterPro" id="IPR036513">
    <property type="entry name" value="STAS_dom_sf"/>
</dbReference>
<accession>A0A9Y2K0A7</accession>
<evidence type="ECO:0000313" key="3">
    <source>
        <dbReference type="Proteomes" id="UP001239397"/>
    </source>
</evidence>
<dbReference type="Proteomes" id="UP001239397">
    <property type="component" value="Chromosome"/>
</dbReference>
<dbReference type="Gene3D" id="3.30.750.24">
    <property type="entry name" value="STAS domain"/>
    <property type="match status" value="1"/>
</dbReference>
<dbReference type="GO" id="GO:0043856">
    <property type="term" value="F:anti-sigma factor antagonist activity"/>
    <property type="evidence" value="ECO:0007669"/>
    <property type="project" value="TreeGrafter"/>
</dbReference>
<dbReference type="SUPFAM" id="SSF52091">
    <property type="entry name" value="SpoIIaa-like"/>
    <property type="match status" value="1"/>
</dbReference>
<proteinExistence type="predicted"/>
<feature type="domain" description="STAS" evidence="1">
    <location>
        <begin position="18"/>
        <end position="127"/>
    </location>
</feature>
<dbReference type="PANTHER" id="PTHR33495:SF2">
    <property type="entry name" value="ANTI-SIGMA FACTOR ANTAGONIST TM_1081-RELATED"/>
    <property type="match status" value="1"/>
</dbReference>
<dbReference type="AlphaFoldDB" id="A0A9Y2K0A7"/>
<dbReference type="InterPro" id="IPR002645">
    <property type="entry name" value="STAS_dom"/>
</dbReference>
<sequence length="137" mass="14403">MHDTITRPGVAFLLEAPPRIAITTTAERTVVAVSGELDLAVTGRLAARLGEEIDLAPRALVIDLTHLAFCSARGLSVVLDATAAARAAGVPVAVVADGRAVLRPVEALGLEDVLPLHRTLADAEDRLAVHTEEHHDQ</sequence>
<gene>
    <name evidence="2" type="ORF">QRX60_22880</name>
</gene>